<sequence length="60" mass="6752">MISNLRLVRGMIQQELAGRAHMSISQLQRLEYGERKSWNLSLKSVLALANALGVNVEELD</sequence>
<organism evidence="2 5">
    <name type="scientific">Hungatella hathewayi</name>
    <dbReference type="NCBI Taxonomy" id="154046"/>
    <lineage>
        <taxon>Bacteria</taxon>
        <taxon>Bacillati</taxon>
        <taxon>Bacillota</taxon>
        <taxon>Clostridia</taxon>
        <taxon>Lachnospirales</taxon>
        <taxon>Lachnospiraceae</taxon>
        <taxon>Hungatella</taxon>
    </lineage>
</organism>
<evidence type="ECO:0000313" key="3">
    <source>
        <dbReference type="EMBL" id="MUB66761.1"/>
    </source>
</evidence>
<dbReference type="CDD" id="cd00093">
    <property type="entry name" value="HTH_XRE"/>
    <property type="match status" value="1"/>
</dbReference>
<reference evidence="3 4" key="1">
    <citation type="submission" date="2019-09" db="EMBL/GenBank/DDBJ databases">
        <title>Draft genome sequencing of Hungatella hathewayi 123Y-2.</title>
        <authorList>
            <person name="Lv Q."/>
            <person name="Li S."/>
        </authorList>
    </citation>
    <scope>NUCLEOTIDE SEQUENCE [LARGE SCALE GENOMIC DNA]</scope>
    <source>
        <strain evidence="3 4">123Y-2</strain>
    </source>
</reference>
<dbReference type="EMBL" id="WNME01000033">
    <property type="protein sequence ID" value="MUB66761.1"/>
    <property type="molecule type" value="Genomic_DNA"/>
</dbReference>
<evidence type="ECO:0000313" key="4">
    <source>
        <dbReference type="Proteomes" id="UP000434223"/>
    </source>
</evidence>
<dbReference type="EMBL" id="BQNJ01000002">
    <property type="protein sequence ID" value="GKH03304.1"/>
    <property type="molecule type" value="Genomic_DNA"/>
</dbReference>
<dbReference type="Proteomes" id="UP001055091">
    <property type="component" value="Unassembled WGS sequence"/>
</dbReference>
<dbReference type="GO" id="GO:0003677">
    <property type="term" value="F:DNA binding"/>
    <property type="evidence" value="ECO:0007669"/>
    <property type="project" value="InterPro"/>
</dbReference>
<comment type="caution">
    <text evidence="2">The sequence shown here is derived from an EMBL/GenBank/DDBJ whole genome shotgun (WGS) entry which is preliminary data.</text>
</comment>
<proteinExistence type="predicted"/>
<dbReference type="Pfam" id="PF01381">
    <property type="entry name" value="HTH_3"/>
    <property type="match status" value="1"/>
</dbReference>
<dbReference type="SUPFAM" id="SSF47413">
    <property type="entry name" value="lambda repressor-like DNA-binding domains"/>
    <property type="match status" value="1"/>
</dbReference>
<dbReference type="AlphaFoldDB" id="A0AA37JLA7"/>
<evidence type="ECO:0000313" key="2">
    <source>
        <dbReference type="EMBL" id="GKH03304.1"/>
    </source>
</evidence>
<reference evidence="2" key="2">
    <citation type="submission" date="2022-01" db="EMBL/GenBank/DDBJ databases">
        <title>Novel bile acid biosynthetic pathways are enriched in the microbiome of centenarians.</title>
        <authorList>
            <person name="Sato Y."/>
            <person name="Atarashi K."/>
            <person name="Plichta R.D."/>
            <person name="Arai Y."/>
            <person name="Sasajima S."/>
            <person name="Kearney M.S."/>
            <person name="Suda W."/>
            <person name="Takeshita K."/>
            <person name="Sasaki T."/>
            <person name="Okamoto S."/>
            <person name="Skelly N.A."/>
            <person name="Okamura Y."/>
            <person name="Vlamakis H."/>
            <person name="Li Y."/>
            <person name="Tanoue T."/>
            <person name="Takei H."/>
            <person name="Nittono H."/>
            <person name="Narushima S."/>
            <person name="Irie J."/>
            <person name="Itoh H."/>
            <person name="Moriya K."/>
            <person name="Sugiura Y."/>
            <person name="Suematsu M."/>
            <person name="Moritoki N."/>
            <person name="Shibata S."/>
            <person name="Littman R.D."/>
            <person name="Fischbach A.M."/>
            <person name="Uwamino Y."/>
            <person name="Inoue T."/>
            <person name="Honda A."/>
            <person name="Hattori M."/>
            <person name="Murai T."/>
            <person name="Xavier J.R."/>
            <person name="Hirose N."/>
            <person name="Honda K."/>
        </authorList>
    </citation>
    <scope>NUCLEOTIDE SEQUENCE</scope>
    <source>
        <strain evidence="2">CE91-St55</strain>
    </source>
</reference>
<dbReference type="InterPro" id="IPR001387">
    <property type="entry name" value="Cro/C1-type_HTH"/>
</dbReference>
<feature type="domain" description="HTH cro/C1-type" evidence="1">
    <location>
        <begin position="2"/>
        <end position="59"/>
    </location>
</feature>
<accession>A0AA37JLA7</accession>
<evidence type="ECO:0000313" key="5">
    <source>
        <dbReference type="Proteomes" id="UP001055091"/>
    </source>
</evidence>
<dbReference type="PROSITE" id="PS50943">
    <property type="entry name" value="HTH_CROC1"/>
    <property type="match status" value="1"/>
</dbReference>
<gene>
    <name evidence="2" type="ORF">CE91St55_52850</name>
    <name evidence="3" type="ORF">GNE07_27485</name>
</gene>
<evidence type="ECO:0000259" key="1">
    <source>
        <dbReference type="PROSITE" id="PS50943"/>
    </source>
</evidence>
<name>A0AA37JLA7_9FIRM</name>
<dbReference type="Gene3D" id="1.10.260.40">
    <property type="entry name" value="lambda repressor-like DNA-binding domains"/>
    <property type="match status" value="1"/>
</dbReference>
<protein>
    <submittedName>
        <fullName evidence="3">Helix-turn-helix domain-containing protein</fullName>
    </submittedName>
</protein>
<dbReference type="SMART" id="SM00530">
    <property type="entry name" value="HTH_XRE"/>
    <property type="match status" value="1"/>
</dbReference>
<dbReference type="Proteomes" id="UP000434223">
    <property type="component" value="Unassembled WGS sequence"/>
</dbReference>
<dbReference type="InterPro" id="IPR010982">
    <property type="entry name" value="Lambda_DNA-bd_dom_sf"/>
</dbReference>